<organism evidence="1">
    <name type="scientific">Culex pipiens</name>
    <name type="common">House mosquito</name>
    <dbReference type="NCBI Taxonomy" id="7175"/>
    <lineage>
        <taxon>Eukaryota</taxon>
        <taxon>Metazoa</taxon>
        <taxon>Ecdysozoa</taxon>
        <taxon>Arthropoda</taxon>
        <taxon>Hexapoda</taxon>
        <taxon>Insecta</taxon>
        <taxon>Pterygota</taxon>
        <taxon>Neoptera</taxon>
        <taxon>Endopterygota</taxon>
        <taxon>Diptera</taxon>
        <taxon>Nematocera</taxon>
        <taxon>Culicoidea</taxon>
        <taxon>Culicidae</taxon>
        <taxon>Culicinae</taxon>
        <taxon>Culicini</taxon>
        <taxon>Culex</taxon>
        <taxon>Culex</taxon>
    </lineage>
</organism>
<accession>A0A8D8BQL9</accession>
<dbReference type="EMBL" id="HBUE01083902">
    <property type="protein sequence ID" value="CAG6478833.1"/>
    <property type="molecule type" value="Transcribed_RNA"/>
</dbReference>
<evidence type="ECO:0000313" key="1">
    <source>
        <dbReference type="EMBL" id="CAG6478833.1"/>
    </source>
</evidence>
<reference evidence="1" key="1">
    <citation type="submission" date="2021-05" db="EMBL/GenBank/DDBJ databases">
        <authorList>
            <person name="Alioto T."/>
            <person name="Alioto T."/>
            <person name="Gomez Garrido J."/>
        </authorList>
    </citation>
    <scope>NUCLEOTIDE SEQUENCE</scope>
</reference>
<name>A0A8D8BQL9_CULPI</name>
<protein>
    <submittedName>
        <fullName evidence="1">(northern house mosquito) hypothetical protein</fullName>
    </submittedName>
</protein>
<sequence>MGAGNQHFFSSVQHFIRSGRSNFQFVDFIYNDIYVVCNVIGDSLNHRNCSVGRQIHYFTCIQCVQLPNSNQYVAVSVRYLGPYSLQTSPEIAQNVTFYIRRHS</sequence>
<proteinExistence type="predicted"/>
<dbReference type="AlphaFoldDB" id="A0A8D8BQL9"/>